<comment type="caution">
    <text evidence="2">The sequence shown here is derived from an EMBL/GenBank/DDBJ whole genome shotgun (WGS) entry which is preliminary data.</text>
</comment>
<name>A0AAW0GCE7_9APHY</name>
<feature type="compositionally biased region" description="Basic and acidic residues" evidence="1">
    <location>
        <begin position="1"/>
        <end position="19"/>
    </location>
</feature>
<evidence type="ECO:0000256" key="1">
    <source>
        <dbReference type="SAM" id="MobiDB-lite"/>
    </source>
</evidence>
<protein>
    <submittedName>
        <fullName evidence="2">Uncharacterized protein</fullName>
    </submittedName>
</protein>
<organism evidence="2 3">
    <name type="scientific">Cerrena zonata</name>
    <dbReference type="NCBI Taxonomy" id="2478898"/>
    <lineage>
        <taxon>Eukaryota</taxon>
        <taxon>Fungi</taxon>
        <taxon>Dikarya</taxon>
        <taxon>Basidiomycota</taxon>
        <taxon>Agaricomycotina</taxon>
        <taxon>Agaricomycetes</taxon>
        <taxon>Polyporales</taxon>
        <taxon>Cerrenaceae</taxon>
        <taxon>Cerrena</taxon>
    </lineage>
</organism>
<dbReference type="Proteomes" id="UP001385951">
    <property type="component" value="Unassembled WGS sequence"/>
</dbReference>
<reference evidence="2 3" key="1">
    <citation type="submission" date="2022-09" db="EMBL/GenBank/DDBJ databases">
        <authorList>
            <person name="Palmer J.M."/>
        </authorList>
    </citation>
    <scope>NUCLEOTIDE SEQUENCE [LARGE SCALE GENOMIC DNA]</scope>
    <source>
        <strain evidence="2 3">DSM 7382</strain>
    </source>
</reference>
<sequence length="241" mass="26959">MSDEYSGNRDHDSGCHDTSCEQTGLPQSHQSPFAPPNLFVNGPGDSGVGHNHQACSTSDPVPPNHLSSTAPAGNNETPRRLAKGFYTGSGRLTDKKSILEYLFSKYPSTRTDATWIAYVWYCPFGGTACRYWSPQKSNLEIHAEKVHGVTDFDFEQQKQEFVLTDRIPYWRHRDENLLLIEKFKDIRPENIPLRSSSKPQDSASLSTAASTSNVNVMLLFPHKLKLKLMIMITAATSLTIR</sequence>
<feature type="compositionally biased region" description="Polar residues" evidence="1">
    <location>
        <begin position="53"/>
        <end position="76"/>
    </location>
</feature>
<accession>A0AAW0GCE7</accession>
<evidence type="ECO:0000313" key="3">
    <source>
        <dbReference type="Proteomes" id="UP001385951"/>
    </source>
</evidence>
<gene>
    <name evidence="2" type="ORF">QCA50_006144</name>
</gene>
<dbReference type="AlphaFoldDB" id="A0AAW0GCE7"/>
<keyword evidence="3" id="KW-1185">Reference proteome</keyword>
<evidence type="ECO:0000313" key="2">
    <source>
        <dbReference type="EMBL" id="KAK7691041.1"/>
    </source>
</evidence>
<proteinExistence type="predicted"/>
<feature type="compositionally biased region" description="Polar residues" evidence="1">
    <location>
        <begin position="20"/>
        <end position="31"/>
    </location>
</feature>
<dbReference type="EMBL" id="JASBNA010000006">
    <property type="protein sequence ID" value="KAK7691041.1"/>
    <property type="molecule type" value="Genomic_DNA"/>
</dbReference>
<feature type="region of interest" description="Disordered" evidence="1">
    <location>
        <begin position="1"/>
        <end position="80"/>
    </location>
</feature>